<accession>A0A7L7KYR6</accession>
<dbReference type="PANTHER" id="PTHR33795:SF1">
    <property type="entry name" value="INSERTION ELEMENT IS150 PROTEIN INSJ"/>
    <property type="match status" value="1"/>
</dbReference>
<dbReference type="PANTHER" id="PTHR33795">
    <property type="entry name" value="INSERTION ELEMENT IS150 PROTEIN INSJ"/>
    <property type="match status" value="1"/>
</dbReference>
<dbReference type="AlphaFoldDB" id="A0A7L7KYR6"/>
<dbReference type="Proteomes" id="UP000514410">
    <property type="component" value="Chromosome"/>
</dbReference>
<evidence type="ECO:0000259" key="4">
    <source>
        <dbReference type="Pfam" id="PF13518"/>
    </source>
</evidence>
<name>A0A7L7KYR6_9LACO</name>
<comment type="similarity">
    <text evidence="1">Belongs to the IS150/IS1296 orfA family.</text>
</comment>
<dbReference type="InterPro" id="IPR025948">
    <property type="entry name" value="HTH-like_dom"/>
</dbReference>
<proteinExistence type="inferred from homology"/>
<dbReference type="EMBL" id="CP049366">
    <property type="protein sequence ID" value="QMT84923.1"/>
    <property type="molecule type" value="Genomic_DNA"/>
</dbReference>
<evidence type="ECO:0000256" key="2">
    <source>
        <dbReference type="SAM" id="Coils"/>
    </source>
</evidence>
<dbReference type="InterPro" id="IPR055247">
    <property type="entry name" value="InsJ-like_HTH"/>
</dbReference>
<sequence length="226" mass="26426">MTKFNFETKLEIVKKYLTGTNVSDLQQEYGIANHFSIFNWTDRYKKFGAKGLKVRRPGYEYDGNFKLAVLKWKKENQATYSQTALHFDISNPGTIANWKKILDESGSASLFGRHNLQNSQEKTIIDRLEQENQNLRIEIAYLKNLLPNVDNTNVYFAEKKQCDEQLLDIIKDIKKQYNSYGYRSVTKELQQRGYSVNHKRVLRIMNENNLTCKTKKHNLTISDGLL</sequence>
<feature type="coiled-coil region" evidence="2">
    <location>
        <begin position="118"/>
        <end position="145"/>
    </location>
</feature>
<dbReference type="SUPFAM" id="SSF48295">
    <property type="entry name" value="TrpR-like"/>
    <property type="match status" value="1"/>
</dbReference>
<dbReference type="InterPro" id="IPR009057">
    <property type="entry name" value="Homeodomain-like_sf"/>
</dbReference>
<evidence type="ECO:0000259" key="3">
    <source>
        <dbReference type="Pfam" id="PF13276"/>
    </source>
</evidence>
<evidence type="ECO:0000313" key="5">
    <source>
        <dbReference type="EMBL" id="QMT84923.1"/>
    </source>
</evidence>
<dbReference type="Gene3D" id="1.10.10.10">
    <property type="entry name" value="Winged helix-like DNA-binding domain superfamily/Winged helix DNA-binding domain"/>
    <property type="match status" value="1"/>
</dbReference>
<dbReference type="InterPro" id="IPR052057">
    <property type="entry name" value="IS150/IS1296_orfA-like"/>
</dbReference>
<dbReference type="RefSeq" id="WP_182082711.1">
    <property type="nucleotide sequence ID" value="NZ_CP049366.1"/>
</dbReference>
<organism evidence="5 6">
    <name type="scientific">Companilactobacillus pabuli</name>
    <dbReference type="NCBI Taxonomy" id="2714036"/>
    <lineage>
        <taxon>Bacteria</taxon>
        <taxon>Bacillati</taxon>
        <taxon>Bacillota</taxon>
        <taxon>Bacilli</taxon>
        <taxon>Lactobacillales</taxon>
        <taxon>Lactobacillaceae</taxon>
        <taxon>Companilactobacillus</taxon>
    </lineage>
</organism>
<dbReference type="Pfam" id="PF13518">
    <property type="entry name" value="HTH_28"/>
    <property type="match status" value="1"/>
</dbReference>
<feature type="domain" description="Insertion element IS150 protein InsJ-like helix-turn-helix" evidence="4">
    <location>
        <begin position="65"/>
        <end position="112"/>
    </location>
</feature>
<dbReference type="KEGG" id="cpab:G6534_09960"/>
<evidence type="ECO:0000256" key="1">
    <source>
        <dbReference type="ARBA" id="ARBA00038232"/>
    </source>
</evidence>
<gene>
    <name evidence="5" type="ORF">G6534_09960</name>
</gene>
<dbReference type="InterPro" id="IPR036388">
    <property type="entry name" value="WH-like_DNA-bd_sf"/>
</dbReference>
<keyword evidence="2" id="KW-0175">Coiled coil</keyword>
<dbReference type="Pfam" id="PF13276">
    <property type="entry name" value="HTH_21"/>
    <property type="match status" value="1"/>
</dbReference>
<reference evidence="5 6" key="1">
    <citation type="submission" date="2020-02" db="EMBL/GenBank/DDBJ databases">
        <title>Complete Genome Sequence of Lactobacillus sp. NFFJ11 Isolated from animal feed.</title>
        <authorList>
            <person name="Jung J.Y."/>
        </authorList>
    </citation>
    <scope>NUCLEOTIDE SEQUENCE [LARGE SCALE GENOMIC DNA]</scope>
    <source>
        <strain evidence="5 6">NFFJ11</strain>
    </source>
</reference>
<dbReference type="GO" id="GO:0043565">
    <property type="term" value="F:sequence-specific DNA binding"/>
    <property type="evidence" value="ECO:0007669"/>
    <property type="project" value="InterPro"/>
</dbReference>
<keyword evidence="6" id="KW-1185">Reference proteome</keyword>
<protein>
    <submittedName>
        <fullName evidence="5">IS3 family transposase</fullName>
    </submittedName>
</protein>
<dbReference type="InterPro" id="IPR010921">
    <property type="entry name" value="Trp_repressor/repl_initiator"/>
</dbReference>
<evidence type="ECO:0000313" key="6">
    <source>
        <dbReference type="Proteomes" id="UP000514410"/>
    </source>
</evidence>
<feature type="domain" description="HTH-like" evidence="3">
    <location>
        <begin position="163"/>
        <end position="216"/>
    </location>
</feature>
<dbReference type="SUPFAM" id="SSF46689">
    <property type="entry name" value="Homeodomain-like"/>
    <property type="match status" value="1"/>
</dbReference>